<reference evidence="1 2" key="1">
    <citation type="submission" date="2018-08" db="EMBL/GenBank/DDBJ databases">
        <title>Meiothermus granaticius genome AF-68 sequencing project.</title>
        <authorList>
            <person name="Da Costa M.S."/>
            <person name="Albuquerque L."/>
            <person name="Raposo P."/>
            <person name="Froufe H.J.C."/>
            <person name="Barroso C.S."/>
            <person name="Egas C."/>
        </authorList>
    </citation>
    <scope>NUCLEOTIDE SEQUENCE [LARGE SCALE GENOMIC DNA]</scope>
    <source>
        <strain evidence="1 2">AF-68</strain>
    </source>
</reference>
<dbReference type="EMBL" id="QWLB01000034">
    <property type="protein sequence ID" value="RIH91693.1"/>
    <property type="molecule type" value="Genomic_DNA"/>
</dbReference>
<evidence type="ECO:0000313" key="1">
    <source>
        <dbReference type="EMBL" id="RIH91693.1"/>
    </source>
</evidence>
<name>A0A399F6F0_9DEIN</name>
<organism evidence="1 2">
    <name type="scientific">Meiothermus granaticius NBRC 107808</name>
    <dbReference type="NCBI Taxonomy" id="1227551"/>
    <lineage>
        <taxon>Bacteria</taxon>
        <taxon>Thermotogati</taxon>
        <taxon>Deinococcota</taxon>
        <taxon>Deinococci</taxon>
        <taxon>Thermales</taxon>
        <taxon>Thermaceae</taxon>
        <taxon>Meiothermus</taxon>
    </lineage>
</organism>
<proteinExistence type="predicted"/>
<dbReference type="AlphaFoldDB" id="A0A399F6F0"/>
<comment type="caution">
    <text evidence="1">The sequence shown here is derived from an EMBL/GenBank/DDBJ whole genome shotgun (WGS) entry which is preliminary data.</text>
</comment>
<dbReference type="RefSeq" id="WP_170146465.1">
    <property type="nucleotide sequence ID" value="NZ_BJXM01000038.1"/>
</dbReference>
<accession>A0A399F6F0</accession>
<gene>
    <name evidence="1" type="ORF">Mgrana_02359</name>
</gene>
<protein>
    <submittedName>
        <fullName evidence="1">Uncharacterized protein</fullName>
    </submittedName>
</protein>
<sequence>MLKELEQLRAYALLPYEAERAALGEHFRHVEPLWDSDWGGETTNF</sequence>
<dbReference type="Proteomes" id="UP000266178">
    <property type="component" value="Unassembled WGS sequence"/>
</dbReference>
<keyword evidence="2" id="KW-1185">Reference proteome</keyword>
<evidence type="ECO:0000313" key="2">
    <source>
        <dbReference type="Proteomes" id="UP000266178"/>
    </source>
</evidence>